<keyword evidence="2" id="KW-1185">Reference proteome</keyword>
<name>A0AA38M244_9CUCU</name>
<evidence type="ECO:0000313" key="2">
    <source>
        <dbReference type="Proteomes" id="UP001168821"/>
    </source>
</evidence>
<dbReference type="EMBL" id="JALNTZ010000009">
    <property type="protein sequence ID" value="KAJ3640596.1"/>
    <property type="molecule type" value="Genomic_DNA"/>
</dbReference>
<sequence>MSAGWKLSIETKLLQISSAWNDYEDSDALTLNITTDEAIQDFECDDLIERGYKIKFLIVVFGARARLPHVMVNFSRSYARTKMRAITVYFLLEF</sequence>
<accession>A0AA38M244</accession>
<organism evidence="1 2">
    <name type="scientific">Zophobas morio</name>
    <dbReference type="NCBI Taxonomy" id="2755281"/>
    <lineage>
        <taxon>Eukaryota</taxon>
        <taxon>Metazoa</taxon>
        <taxon>Ecdysozoa</taxon>
        <taxon>Arthropoda</taxon>
        <taxon>Hexapoda</taxon>
        <taxon>Insecta</taxon>
        <taxon>Pterygota</taxon>
        <taxon>Neoptera</taxon>
        <taxon>Endopterygota</taxon>
        <taxon>Coleoptera</taxon>
        <taxon>Polyphaga</taxon>
        <taxon>Cucujiformia</taxon>
        <taxon>Tenebrionidae</taxon>
        <taxon>Zophobas</taxon>
    </lineage>
</organism>
<reference evidence="1" key="1">
    <citation type="journal article" date="2023" name="G3 (Bethesda)">
        <title>Whole genome assemblies of Zophobas morio and Tenebrio molitor.</title>
        <authorList>
            <person name="Kaur S."/>
            <person name="Stinson S.A."/>
            <person name="diCenzo G.C."/>
        </authorList>
    </citation>
    <scope>NUCLEOTIDE SEQUENCE</scope>
    <source>
        <strain evidence="1">QUZm001</strain>
    </source>
</reference>
<comment type="caution">
    <text evidence="1">The sequence shown here is derived from an EMBL/GenBank/DDBJ whole genome shotgun (WGS) entry which is preliminary data.</text>
</comment>
<dbReference type="Proteomes" id="UP001168821">
    <property type="component" value="Unassembled WGS sequence"/>
</dbReference>
<protein>
    <submittedName>
        <fullName evidence="1">Uncharacterized protein</fullName>
    </submittedName>
</protein>
<gene>
    <name evidence="1" type="ORF">Zmor_027151</name>
</gene>
<dbReference type="AlphaFoldDB" id="A0AA38M244"/>
<evidence type="ECO:0000313" key="1">
    <source>
        <dbReference type="EMBL" id="KAJ3640596.1"/>
    </source>
</evidence>
<proteinExistence type="predicted"/>